<dbReference type="PRINTS" id="PR00509">
    <property type="entry name" value="PGMPMM"/>
</dbReference>
<reference evidence="9" key="1">
    <citation type="submission" date="2018-05" db="EMBL/GenBank/DDBJ databases">
        <authorList>
            <person name="Lanie J.A."/>
            <person name="Ng W.-L."/>
            <person name="Kazmierczak K.M."/>
            <person name="Andrzejewski T.M."/>
            <person name="Davidsen T.M."/>
            <person name="Wayne K.J."/>
            <person name="Tettelin H."/>
            <person name="Glass J.I."/>
            <person name="Rusch D."/>
            <person name="Podicherti R."/>
            <person name="Tsui H.-C.T."/>
            <person name="Winkler M.E."/>
        </authorList>
    </citation>
    <scope>NUCLEOTIDE SEQUENCE</scope>
</reference>
<feature type="domain" description="Alpha-D-phosphohexomutase alpha/beta/alpha" evidence="7">
    <location>
        <begin position="31"/>
        <end position="128"/>
    </location>
</feature>
<dbReference type="InterPro" id="IPR005841">
    <property type="entry name" value="Alpha-D-phosphohexomutase_SF"/>
</dbReference>
<comment type="cofactor">
    <cofactor evidence="1">
        <name>Mg(2+)</name>
        <dbReference type="ChEBI" id="CHEBI:18420"/>
    </cofactor>
</comment>
<protein>
    <recommendedName>
        <fullName evidence="10">Alpha-D-phosphohexomutase alpha/beta/alpha domain-containing protein</fullName>
    </recommendedName>
</protein>
<evidence type="ECO:0000256" key="4">
    <source>
        <dbReference type="ARBA" id="ARBA00022842"/>
    </source>
</evidence>
<evidence type="ECO:0008006" key="10">
    <source>
        <dbReference type="Google" id="ProtNLM"/>
    </source>
</evidence>
<dbReference type="InterPro" id="IPR005846">
    <property type="entry name" value="A-D-PHexomutase_a/b/a-III"/>
</dbReference>
<dbReference type="AlphaFoldDB" id="A0A382M017"/>
<keyword evidence="4" id="KW-0460">Magnesium</keyword>
<evidence type="ECO:0000256" key="1">
    <source>
        <dbReference type="ARBA" id="ARBA00001946"/>
    </source>
</evidence>
<evidence type="ECO:0000256" key="2">
    <source>
        <dbReference type="ARBA" id="ARBA00022553"/>
    </source>
</evidence>
<dbReference type="GO" id="GO:0005975">
    <property type="term" value="P:carbohydrate metabolic process"/>
    <property type="evidence" value="ECO:0007669"/>
    <property type="project" value="InterPro"/>
</dbReference>
<evidence type="ECO:0000256" key="5">
    <source>
        <dbReference type="ARBA" id="ARBA00023235"/>
    </source>
</evidence>
<proteinExistence type="predicted"/>
<feature type="domain" description="Alpha-D-phosphohexomutase C-terminal" evidence="6">
    <location>
        <begin position="248"/>
        <end position="321"/>
    </location>
</feature>
<feature type="non-terminal residue" evidence="9">
    <location>
        <position position="1"/>
    </location>
</feature>
<dbReference type="Gene3D" id="3.30.310.50">
    <property type="entry name" value="Alpha-D-phosphohexomutase, C-terminal domain"/>
    <property type="match status" value="1"/>
</dbReference>
<dbReference type="GO" id="GO:0016868">
    <property type="term" value="F:intramolecular phosphotransferase activity"/>
    <property type="evidence" value="ECO:0007669"/>
    <property type="project" value="InterPro"/>
</dbReference>
<sequence length="332" mass="36592">NIQNLRNFDAEYGAGDQKGGGSLLRKNVILDYIKDVTGRFQLRKPLKVVLDCGNGAGSLVGVEVLEGIGANVVPLYCESDGTFPNHHPDPTVDENLSDLIMAVQKEGADLGIGFDGDADRIGAVDDRGNIVRGDLLLLLLGLDILRKNGNAKMIFDVKCSQVIPEEFTKAGGEAIMWKTGHSLIKNKMTEEGADLAGELSGHIFFADDYFGFDDAPYCAARLVEMLSRSEMSLFEMLKGFNVYQSTPEIRIDIPENRKKEIIDAAAQHFGKLYEVLDVDGVRILFEGGWGLLRASNTQPILVARFEAEKLDQLQEIRSEIEEWLETKGVLVQ</sequence>
<dbReference type="Pfam" id="PF02880">
    <property type="entry name" value="PGM_PMM_III"/>
    <property type="match status" value="1"/>
</dbReference>
<dbReference type="SUPFAM" id="SSF53738">
    <property type="entry name" value="Phosphoglucomutase, first 3 domains"/>
    <property type="match status" value="2"/>
</dbReference>
<dbReference type="InterPro" id="IPR036900">
    <property type="entry name" value="A-D-PHexomutase_C_sf"/>
</dbReference>
<dbReference type="Gene3D" id="3.40.120.10">
    <property type="entry name" value="Alpha-D-Glucose-1,6-Bisphosphate, subunit A, domain 3"/>
    <property type="match status" value="2"/>
</dbReference>
<organism evidence="9">
    <name type="scientific">marine metagenome</name>
    <dbReference type="NCBI Taxonomy" id="408172"/>
    <lineage>
        <taxon>unclassified sequences</taxon>
        <taxon>metagenomes</taxon>
        <taxon>ecological metagenomes</taxon>
    </lineage>
</organism>
<keyword evidence="3" id="KW-0479">Metal-binding</keyword>
<evidence type="ECO:0000259" key="6">
    <source>
        <dbReference type="Pfam" id="PF00408"/>
    </source>
</evidence>
<dbReference type="Pfam" id="PF00408">
    <property type="entry name" value="PGM_PMM_IV"/>
    <property type="match status" value="1"/>
</dbReference>
<dbReference type="PANTHER" id="PTHR43771:SF2">
    <property type="entry name" value="PHOSPHOMANNOMUTASE_PHOSPHOGLUCOMUTASE"/>
    <property type="match status" value="1"/>
</dbReference>
<dbReference type="PANTHER" id="PTHR43771">
    <property type="entry name" value="PHOSPHOMANNOMUTASE"/>
    <property type="match status" value="1"/>
</dbReference>
<gene>
    <name evidence="9" type="ORF">METZ01_LOCUS294902</name>
</gene>
<keyword evidence="5" id="KW-0413">Isomerase</keyword>
<keyword evidence="2" id="KW-0597">Phosphoprotein</keyword>
<feature type="domain" description="Alpha-D-phosphohexomutase alpha/beta/alpha" evidence="8">
    <location>
        <begin position="133"/>
        <end position="238"/>
    </location>
</feature>
<dbReference type="InterPro" id="IPR005845">
    <property type="entry name" value="A-D-PHexomutase_a/b/a-II"/>
</dbReference>
<evidence type="ECO:0000259" key="8">
    <source>
        <dbReference type="Pfam" id="PF02880"/>
    </source>
</evidence>
<accession>A0A382M017</accession>
<name>A0A382M017_9ZZZZ</name>
<evidence type="ECO:0000256" key="3">
    <source>
        <dbReference type="ARBA" id="ARBA00022723"/>
    </source>
</evidence>
<dbReference type="Pfam" id="PF02879">
    <property type="entry name" value="PGM_PMM_II"/>
    <property type="match status" value="1"/>
</dbReference>
<dbReference type="SUPFAM" id="SSF55957">
    <property type="entry name" value="Phosphoglucomutase, C-terminal domain"/>
    <property type="match status" value="1"/>
</dbReference>
<dbReference type="InterPro" id="IPR016055">
    <property type="entry name" value="A-D-PHexomutase_a/b/a-I/II/III"/>
</dbReference>
<dbReference type="InterPro" id="IPR005843">
    <property type="entry name" value="A-D-PHexomutase_C"/>
</dbReference>
<evidence type="ECO:0000313" key="9">
    <source>
        <dbReference type="EMBL" id="SVC42048.1"/>
    </source>
</evidence>
<dbReference type="GO" id="GO:0046872">
    <property type="term" value="F:metal ion binding"/>
    <property type="evidence" value="ECO:0007669"/>
    <property type="project" value="UniProtKB-KW"/>
</dbReference>
<dbReference type="EMBL" id="UINC01090264">
    <property type="protein sequence ID" value="SVC42048.1"/>
    <property type="molecule type" value="Genomic_DNA"/>
</dbReference>
<evidence type="ECO:0000259" key="7">
    <source>
        <dbReference type="Pfam" id="PF02879"/>
    </source>
</evidence>
<dbReference type="CDD" id="cd03089">
    <property type="entry name" value="PMM_PGM"/>
    <property type="match status" value="1"/>
</dbReference>